<dbReference type="Pfam" id="PF01657">
    <property type="entry name" value="Stress-antifung"/>
    <property type="match status" value="1"/>
</dbReference>
<sequence length="138" mass="15847">MEYSRSKLAMAAFLLLGLLTFIVDARLPVKSIIRGPDCVGKSEDRTYNKRVGRLINILVDETKNVRRENYNDYSYVHSYPNRDNGSVIGGATCDRQLWKLDCWSCLVTAKNKLNDNCGHTHDARIELADCSIWYKMIR</sequence>
<evidence type="ECO:0000256" key="2">
    <source>
        <dbReference type="ARBA" id="ARBA00022737"/>
    </source>
</evidence>
<comment type="caution">
    <text evidence="5">The sequence shown here is derived from an EMBL/GenBank/DDBJ whole genome shotgun (WGS) entry which is preliminary data.</text>
</comment>
<evidence type="ECO:0000313" key="5">
    <source>
        <dbReference type="EMBL" id="CAI0385167.1"/>
    </source>
</evidence>
<gene>
    <name evidence="5" type="ORF">LITE_LOCUS4686</name>
</gene>
<evidence type="ECO:0000256" key="1">
    <source>
        <dbReference type="ARBA" id="ARBA00022729"/>
    </source>
</evidence>
<evidence type="ECO:0000256" key="3">
    <source>
        <dbReference type="SAM" id="SignalP"/>
    </source>
</evidence>
<dbReference type="InterPro" id="IPR002902">
    <property type="entry name" value="GNK2"/>
</dbReference>
<feature type="domain" description="Gnk2-homologous" evidence="4">
    <location>
        <begin position="33"/>
        <end position="138"/>
    </location>
</feature>
<dbReference type="Proteomes" id="UP001154282">
    <property type="component" value="Unassembled WGS sequence"/>
</dbReference>
<feature type="signal peptide" evidence="3">
    <location>
        <begin position="1"/>
        <end position="25"/>
    </location>
</feature>
<accession>A0AAV0HIV8</accession>
<evidence type="ECO:0000313" key="6">
    <source>
        <dbReference type="Proteomes" id="UP001154282"/>
    </source>
</evidence>
<evidence type="ECO:0000259" key="4">
    <source>
        <dbReference type="PROSITE" id="PS51473"/>
    </source>
</evidence>
<reference evidence="5" key="1">
    <citation type="submission" date="2022-08" db="EMBL/GenBank/DDBJ databases">
        <authorList>
            <person name="Gutierrez-Valencia J."/>
        </authorList>
    </citation>
    <scope>NUCLEOTIDE SEQUENCE</scope>
</reference>
<dbReference type="PROSITE" id="PS51473">
    <property type="entry name" value="GNK2"/>
    <property type="match status" value="1"/>
</dbReference>
<dbReference type="CDD" id="cd23509">
    <property type="entry name" value="Gnk2-like"/>
    <property type="match status" value="1"/>
</dbReference>
<keyword evidence="1 3" id="KW-0732">Signal</keyword>
<dbReference type="Gene3D" id="3.30.430.20">
    <property type="entry name" value="Gnk2 domain, C-X8-C-X2-C motif"/>
    <property type="match status" value="1"/>
</dbReference>
<proteinExistence type="predicted"/>
<dbReference type="EMBL" id="CAMGYJ010000002">
    <property type="protein sequence ID" value="CAI0385167.1"/>
    <property type="molecule type" value="Genomic_DNA"/>
</dbReference>
<dbReference type="InterPro" id="IPR038408">
    <property type="entry name" value="GNK2_sf"/>
</dbReference>
<name>A0AAV0HIV8_9ROSI</name>
<keyword evidence="2" id="KW-0677">Repeat</keyword>
<keyword evidence="6" id="KW-1185">Reference proteome</keyword>
<feature type="chain" id="PRO_5043505239" description="Gnk2-homologous domain-containing protein" evidence="3">
    <location>
        <begin position="26"/>
        <end position="138"/>
    </location>
</feature>
<protein>
    <recommendedName>
        <fullName evidence="4">Gnk2-homologous domain-containing protein</fullName>
    </recommendedName>
</protein>
<dbReference type="AlphaFoldDB" id="A0AAV0HIV8"/>
<organism evidence="5 6">
    <name type="scientific">Linum tenue</name>
    <dbReference type="NCBI Taxonomy" id="586396"/>
    <lineage>
        <taxon>Eukaryota</taxon>
        <taxon>Viridiplantae</taxon>
        <taxon>Streptophyta</taxon>
        <taxon>Embryophyta</taxon>
        <taxon>Tracheophyta</taxon>
        <taxon>Spermatophyta</taxon>
        <taxon>Magnoliopsida</taxon>
        <taxon>eudicotyledons</taxon>
        <taxon>Gunneridae</taxon>
        <taxon>Pentapetalae</taxon>
        <taxon>rosids</taxon>
        <taxon>fabids</taxon>
        <taxon>Malpighiales</taxon>
        <taxon>Linaceae</taxon>
        <taxon>Linum</taxon>
    </lineage>
</organism>